<reference evidence="2" key="1">
    <citation type="submission" date="2020-05" db="EMBL/GenBank/DDBJ databases">
        <authorList>
            <person name="Chiriac C."/>
            <person name="Salcher M."/>
            <person name="Ghai R."/>
            <person name="Kavagutti S V."/>
        </authorList>
    </citation>
    <scope>NUCLEOTIDE SEQUENCE</scope>
</reference>
<dbReference type="SUPFAM" id="SSF52833">
    <property type="entry name" value="Thioredoxin-like"/>
    <property type="match status" value="1"/>
</dbReference>
<dbReference type="PIRSF" id="PIRSF006402">
    <property type="entry name" value="UCP006402_thioredoxin"/>
    <property type="match status" value="1"/>
</dbReference>
<feature type="domain" description="Spermatogenesis-associated protein 20-like TRX" evidence="1">
    <location>
        <begin position="2"/>
        <end position="162"/>
    </location>
</feature>
<name>A0A6J6P6V9_9ZZZZ</name>
<protein>
    <submittedName>
        <fullName evidence="2">Unannotated protein</fullName>
    </submittedName>
</protein>
<dbReference type="InterPro" id="IPR008928">
    <property type="entry name" value="6-hairpin_glycosidase_sf"/>
</dbReference>
<gene>
    <name evidence="2" type="ORF">UFOPK2399_00807</name>
</gene>
<dbReference type="InterPro" id="IPR024705">
    <property type="entry name" value="Ssp411"/>
</dbReference>
<dbReference type="EMBL" id="CAEZXP010000001">
    <property type="protein sequence ID" value="CAB4692318.1"/>
    <property type="molecule type" value="Genomic_DNA"/>
</dbReference>
<evidence type="ECO:0000259" key="1">
    <source>
        <dbReference type="Pfam" id="PF03190"/>
    </source>
</evidence>
<dbReference type="GO" id="GO:0005975">
    <property type="term" value="P:carbohydrate metabolic process"/>
    <property type="evidence" value="ECO:0007669"/>
    <property type="project" value="InterPro"/>
</dbReference>
<dbReference type="PANTHER" id="PTHR42899:SF1">
    <property type="entry name" value="SPERMATOGENESIS-ASSOCIATED PROTEIN 20"/>
    <property type="match status" value="1"/>
</dbReference>
<dbReference type="Pfam" id="PF03190">
    <property type="entry name" value="Thioredox_DsbH"/>
    <property type="match status" value="1"/>
</dbReference>
<dbReference type="AlphaFoldDB" id="A0A6J6P6V9"/>
<proteinExistence type="predicted"/>
<dbReference type="InterPro" id="IPR012341">
    <property type="entry name" value="6hp_glycosidase-like_sf"/>
</dbReference>
<dbReference type="SUPFAM" id="SSF48208">
    <property type="entry name" value="Six-hairpin glycosidases"/>
    <property type="match status" value="1"/>
</dbReference>
<dbReference type="Gene3D" id="3.40.30.10">
    <property type="entry name" value="Glutaredoxin"/>
    <property type="match status" value="1"/>
</dbReference>
<dbReference type="InterPro" id="IPR004879">
    <property type="entry name" value="Ssp411-like_TRX"/>
</dbReference>
<accession>A0A6J6P6V9</accession>
<sequence length="630" mass="69452">MNRLGIETSPYLLQHAENPVDWYPWGSEAFARATAEDKPILLSIGYMACHWCHVMERESFEDQATADLMNEHFVCIKVDREERPDVDSVYMDAVVSLSGHGGWPMTVFLTPDARPFYGGTYFPPESRHGLPGFKRVLESLADTWRTKRGDVEEAASGLTEYLQAAASVAGAPGVPERQVLDTAASALREGFDYVWGGWGRSPKFPPACTLEFLLRRDERELTRLTLDGMAAGGMYDVVGGGFHRYSVDERWLVPHFEKMLYDNAQLALAYLHGWRVHKAERYREIVEETIAYMLRELRLPTGGFASAQDADTDGVEGLTFTWAPGEGAPDKLLEPFEHGRSIIRGQIDPDERAQLFALRELRPKPALDDKAVASWNGLALAALAECGRVLERPEWIDAARSAASFLLGPMSSNGRLRRTWRDGIGKGDGYLEDYADVANGLIELHVATGEIRWLNEAHRLASLAIELFGDDEGGGFFHTAADAEKLVARKKTFDDHPTPSGNAMFAYVLIRLGRIYGNTDFEERAEGVLRLLAKGLETAPTAYGFGLVALDLYLASPREIAIVGSPLSDVARAAMATWDPHAVVAYGPTDEIPLLEGKTFVDGQPAVYVCERFACQAPITDAAAFSGNVS</sequence>
<evidence type="ECO:0000313" key="2">
    <source>
        <dbReference type="EMBL" id="CAB4692318.1"/>
    </source>
</evidence>
<dbReference type="Gene3D" id="1.50.10.10">
    <property type="match status" value="1"/>
</dbReference>
<dbReference type="InterPro" id="IPR036249">
    <property type="entry name" value="Thioredoxin-like_sf"/>
</dbReference>
<organism evidence="2">
    <name type="scientific">freshwater metagenome</name>
    <dbReference type="NCBI Taxonomy" id="449393"/>
    <lineage>
        <taxon>unclassified sequences</taxon>
        <taxon>metagenomes</taxon>
        <taxon>ecological metagenomes</taxon>
    </lineage>
</organism>
<dbReference type="CDD" id="cd02955">
    <property type="entry name" value="SSP411"/>
    <property type="match status" value="1"/>
</dbReference>
<dbReference type="PANTHER" id="PTHR42899">
    <property type="entry name" value="SPERMATOGENESIS-ASSOCIATED PROTEIN 20"/>
    <property type="match status" value="1"/>
</dbReference>